<keyword evidence="2 4" id="KW-0238">DNA-binding</keyword>
<feature type="region of interest" description="Disordered" evidence="5">
    <location>
        <begin position="215"/>
        <end position="273"/>
    </location>
</feature>
<accession>A0A124E8E8</accession>
<reference evidence="7 8" key="1">
    <citation type="journal article" date="2016" name="Genome Announc.">
        <title>Draft Genome Sequences of Five Rapidly Growing Mycobacterium Species, M. thermoresistibile, M. fortuitum subsp. acetamidolyticum, M. canariasense, M. brisbanense, and M. novocastrense.</title>
        <authorList>
            <person name="Katahira K."/>
            <person name="Ogura Y."/>
            <person name="Gotoh Y."/>
            <person name="Hayashi T."/>
        </authorList>
    </citation>
    <scope>NUCLEOTIDE SEQUENCE [LARGE SCALE GENOMIC DNA]</scope>
    <source>
        <strain evidence="7 8">JCM6362</strain>
    </source>
</reference>
<dbReference type="SUPFAM" id="SSF48498">
    <property type="entry name" value="Tetracyclin repressor-like, C-terminal domain"/>
    <property type="match status" value="1"/>
</dbReference>
<dbReference type="GO" id="GO:0000976">
    <property type="term" value="F:transcription cis-regulatory region binding"/>
    <property type="evidence" value="ECO:0007669"/>
    <property type="project" value="TreeGrafter"/>
</dbReference>
<name>A0A124E8E8_MYCTH</name>
<dbReference type="PROSITE" id="PS50977">
    <property type="entry name" value="HTH_TETR_2"/>
    <property type="match status" value="1"/>
</dbReference>
<sequence length="273" mass="30200">MVDSSGPNDSSTPAPRRRLNARQVERRDEVLVAAADAFTSRGYAATSIDDIADRLGATKGRVYHYFRTKGEIFIGIHKRALELAFASLEGIVDNGEPAVNRLYRMAEAHAMLMMTGANFMRLAARHTDMGLASEGRTRQEDIDEILKLRHEYEAQFEHVIADGMAAGEFQAKDSFLMAKAVLGALNWMSMWYNPRADDTEAQKRRIAQSMAEFVTHGLKPTVEPNPKAPSKHTGTKNSRTKNSQSRNTQTKNSEPGKTRARSTRAASTGAKAD</sequence>
<evidence type="ECO:0000256" key="3">
    <source>
        <dbReference type="ARBA" id="ARBA00023163"/>
    </source>
</evidence>
<feature type="compositionally biased region" description="Polar residues" evidence="5">
    <location>
        <begin position="1"/>
        <end position="13"/>
    </location>
</feature>
<dbReference type="AlphaFoldDB" id="A0A124E8E8"/>
<dbReference type="InterPro" id="IPR036271">
    <property type="entry name" value="Tet_transcr_reg_TetR-rel_C_sf"/>
</dbReference>
<dbReference type="RefSeq" id="WP_050811994.1">
    <property type="nucleotide sequence ID" value="NZ_BCTB01000018.1"/>
</dbReference>
<dbReference type="EMBL" id="BCTB01000018">
    <property type="protein sequence ID" value="GAT15506.1"/>
    <property type="molecule type" value="Genomic_DNA"/>
</dbReference>
<dbReference type="OrthoDB" id="3190535at2"/>
<dbReference type="Pfam" id="PF17932">
    <property type="entry name" value="TetR_C_24"/>
    <property type="match status" value="1"/>
</dbReference>
<dbReference type="Pfam" id="PF00440">
    <property type="entry name" value="TetR_N"/>
    <property type="match status" value="1"/>
</dbReference>
<dbReference type="Proteomes" id="UP000069654">
    <property type="component" value="Unassembled WGS sequence"/>
</dbReference>
<feature type="DNA-binding region" description="H-T-H motif" evidence="4">
    <location>
        <begin position="47"/>
        <end position="66"/>
    </location>
</feature>
<evidence type="ECO:0000259" key="6">
    <source>
        <dbReference type="PROSITE" id="PS50977"/>
    </source>
</evidence>
<evidence type="ECO:0000313" key="8">
    <source>
        <dbReference type="Proteomes" id="UP000069654"/>
    </source>
</evidence>
<dbReference type="InterPro" id="IPR009057">
    <property type="entry name" value="Homeodomain-like_sf"/>
</dbReference>
<protein>
    <submittedName>
        <fullName evidence="7">Regulatory protein TetR</fullName>
    </submittedName>
</protein>
<dbReference type="PRINTS" id="PR00455">
    <property type="entry name" value="HTHTETR"/>
</dbReference>
<dbReference type="PROSITE" id="PS01081">
    <property type="entry name" value="HTH_TETR_1"/>
    <property type="match status" value="1"/>
</dbReference>
<dbReference type="PANTHER" id="PTHR30055:SF234">
    <property type="entry name" value="HTH-TYPE TRANSCRIPTIONAL REGULATOR BETI"/>
    <property type="match status" value="1"/>
</dbReference>
<dbReference type="STRING" id="1797.RMCT_2476"/>
<proteinExistence type="predicted"/>
<feature type="region of interest" description="Disordered" evidence="5">
    <location>
        <begin position="1"/>
        <end position="22"/>
    </location>
</feature>
<gene>
    <name evidence="7" type="ORF">RMCT_2476</name>
</gene>
<dbReference type="InterPro" id="IPR041490">
    <property type="entry name" value="KstR2_TetR_C"/>
</dbReference>
<evidence type="ECO:0000256" key="4">
    <source>
        <dbReference type="PROSITE-ProRule" id="PRU00335"/>
    </source>
</evidence>
<comment type="caution">
    <text evidence="7">The sequence shown here is derived from an EMBL/GenBank/DDBJ whole genome shotgun (WGS) entry which is preliminary data.</text>
</comment>
<dbReference type="InterPro" id="IPR023772">
    <property type="entry name" value="DNA-bd_HTH_TetR-type_CS"/>
</dbReference>
<dbReference type="InterPro" id="IPR050109">
    <property type="entry name" value="HTH-type_TetR-like_transc_reg"/>
</dbReference>
<feature type="compositionally biased region" description="Low complexity" evidence="5">
    <location>
        <begin position="263"/>
        <end position="273"/>
    </location>
</feature>
<feature type="compositionally biased region" description="Polar residues" evidence="5">
    <location>
        <begin position="235"/>
        <end position="255"/>
    </location>
</feature>
<dbReference type="Gene3D" id="1.10.357.10">
    <property type="entry name" value="Tetracycline Repressor, domain 2"/>
    <property type="match status" value="1"/>
</dbReference>
<keyword evidence="1" id="KW-0805">Transcription regulation</keyword>
<dbReference type="PANTHER" id="PTHR30055">
    <property type="entry name" value="HTH-TYPE TRANSCRIPTIONAL REGULATOR RUTR"/>
    <property type="match status" value="1"/>
</dbReference>
<dbReference type="InterPro" id="IPR001647">
    <property type="entry name" value="HTH_TetR"/>
</dbReference>
<keyword evidence="3" id="KW-0804">Transcription</keyword>
<evidence type="ECO:0000313" key="7">
    <source>
        <dbReference type="EMBL" id="GAT15506.1"/>
    </source>
</evidence>
<evidence type="ECO:0000256" key="1">
    <source>
        <dbReference type="ARBA" id="ARBA00023015"/>
    </source>
</evidence>
<dbReference type="SUPFAM" id="SSF46689">
    <property type="entry name" value="Homeodomain-like"/>
    <property type="match status" value="1"/>
</dbReference>
<organism evidence="7 8">
    <name type="scientific">Mycolicibacterium thermoresistibile</name>
    <name type="common">Mycobacterium thermoresistibile</name>
    <dbReference type="NCBI Taxonomy" id="1797"/>
    <lineage>
        <taxon>Bacteria</taxon>
        <taxon>Bacillati</taxon>
        <taxon>Actinomycetota</taxon>
        <taxon>Actinomycetes</taxon>
        <taxon>Mycobacteriales</taxon>
        <taxon>Mycobacteriaceae</taxon>
        <taxon>Mycolicibacterium</taxon>
    </lineage>
</organism>
<evidence type="ECO:0000256" key="2">
    <source>
        <dbReference type="ARBA" id="ARBA00023125"/>
    </source>
</evidence>
<feature type="domain" description="HTH tetR-type" evidence="6">
    <location>
        <begin position="24"/>
        <end position="84"/>
    </location>
</feature>
<dbReference type="GO" id="GO:0003700">
    <property type="term" value="F:DNA-binding transcription factor activity"/>
    <property type="evidence" value="ECO:0007669"/>
    <property type="project" value="TreeGrafter"/>
</dbReference>
<dbReference type="Gene3D" id="1.10.10.60">
    <property type="entry name" value="Homeodomain-like"/>
    <property type="match status" value="1"/>
</dbReference>
<reference evidence="8" key="2">
    <citation type="submission" date="2016-02" db="EMBL/GenBank/DDBJ databases">
        <title>Draft genome sequence of five rapidly growing Mycobacterium species.</title>
        <authorList>
            <person name="Katahira K."/>
            <person name="Gotou Y."/>
            <person name="Iida K."/>
            <person name="Ogura Y."/>
            <person name="Hayashi T."/>
        </authorList>
    </citation>
    <scope>NUCLEOTIDE SEQUENCE [LARGE SCALE GENOMIC DNA]</scope>
    <source>
        <strain evidence="8">JCM6362</strain>
    </source>
</reference>
<evidence type="ECO:0000256" key="5">
    <source>
        <dbReference type="SAM" id="MobiDB-lite"/>
    </source>
</evidence>